<evidence type="ECO:0000256" key="5">
    <source>
        <dbReference type="ARBA" id="ARBA00023077"/>
    </source>
</evidence>
<evidence type="ECO:0000256" key="4">
    <source>
        <dbReference type="ARBA" id="ARBA00022692"/>
    </source>
</evidence>
<accession>A0A3N4NVD8</accession>
<keyword evidence="7 8" id="KW-0998">Cell outer membrane</keyword>
<dbReference type="NCBIfam" id="TIGR04057">
    <property type="entry name" value="SusC_RagA_signa"/>
    <property type="match status" value="1"/>
</dbReference>
<dbReference type="GO" id="GO:0009279">
    <property type="term" value="C:cell outer membrane"/>
    <property type="evidence" value="ECO:0007669"/>
    <property type="project" value="UniProtKB-SubCell"/>
</dbReference>
<dbReference type="PROSITE" id="PS52016">
    <property type="entry name" value="TONB_DEPENDENT_REC_3"/>
    <property type="match status" value="1"/>
</dbReference>
<dbReference type="InterPro" id="IPR012910">
    <property type="entry name" value="Plug_dom"/>
</dbReference>
<dbReference type="Pfam" id="PF07715">
    <property type="entry name" value="Plug"/>
    <property type="match status" value="1"/>
</dbReference>
<evidence type="ECO:0000256" key="2">
    <source>
        <dbReference type="ARBA" id="ARBA00022448"/>
    </source>
</evidence>
<proteinExistence type="inferred from homology"/>
<dbReference type="Gene3D" id="2.60.40.1120">
    <property type="entry name" value="Carboxypeptidase-like, regulatory domain"/>
    <property type="match status" value="1"/>
</dbReference>
<keyword evidence="6 8" id="KW-0472">Membrane</keyword>
<keyword evidence="12" id="KW-0675">Receptor</keyword>
<dbReference type="InterPro" id="IPR000531">
    <property type="entry name" value="Beta-barrel_TonB"/>
</dbReference>
<keyword evidence="4 8" id="KW-0812">Transmembrane</keyword>
<organism evidence="12 13">
    <name type="scientific">Aureibaculum marinum</name>
    <dbReference type="NCBI Taxonomy" id="2487930"/>
    <lineage>
        <taxon>Bacteria</taxon>
        <taxon>Pseudomonadati</taxon>
        <taxon>Bacteroidota</taxon>
        <taxon>Flavobacteriia</taxon>
        <taxon>Flavobacteriales</taxon>
        <taxon>Flavobacteriaceae</taxon>
        <taxon>Aureibaculum</taxon>
    </lineage>
</organism>
<evidence type="ECO:0000313" key="13">
    <source>
        <dbReference type="Proteomes" id="UP000270856"/>
    </source>
</evidence>
<name>A0A3N4NVD8_9FLAO</name>
<dbReference type="InterPro" id="IPR039426">
    <property type="entry name" value="TonB-dep_rcpt-like"/>
</dbReference>
<keyword evidence="5 9" id="KW-0798">TonB box</keyword>
<feature type="domain" description="TonB-dependent receptor-like beta-barrel" evidence="10">
    <location>
        <begin position="509"/>
        <end position="1109"/>
    </location>
</feature>
<keyword evidence="2 8" id="KW-0813">Transport</keyword>
<evidence type="ECO:0000313" key="12">
    <source>
        <dbReference type="EMBL" id="RPD96140.1"/>
    </source>
</evidence>
<evidence type="ECO:0000256" key="9">
    <source>
        <dbReference type="RuleBase" id="RU003357"/>
    </source>
</evidence>
<comment type="subcellular location">
    <subcellularLocation>
        <location evidence="1 8">Cell outer membrane</location>
        <topology evidence="1 8">Multi-pass membrane protein</topology>
    </subcellularLocation>
</comment>
<dbReference type="InterPro" id="IPR037066">
    <property type="entry name" value="Plug_dom_sf"/>
</dbReference>
<dbReference type="InterPro" id="IPR023996">
    <property type="entry name" value="TonB-dep_OMP_SusC/RagA"/>
</dbReference>
<dbReference type="OrthoDB" id="9768177at2"/>
<dbReference type="Gene3D" id="2.40.170.20">
    <property type="entry name" value="TonB-dependent receptor, beta-barrel domain"/>
    <property type="match status" value="1"/>
</dbReference>
<keyword evidence="3 8" id="KW-1134">Transmembrane beta strand</keyword>
<dbReference type="Gene3D" id="2.170.130.10">
    <property type="entry name" value="TonB-dependent receptor, plug domain"/>
    <property type="match status" value="1"/>
</dbReference>
<evidence type="ECO:0000259" key="10">
    <source>
        <dbReference type="Pfam" id="PF00593"/>
    </source>
</evidence>
<keyword evidence="13" id="KW-1185">Reference proteome</keyword>
<comment type="similarity">
    <text evidence="8 9">Belongs to the TonB-dependent receptor family.</text>
</comment>
<evidence type="ECO:0000256" key="6">
    <source>
        <dbReference type="ARBA" id="ARBA00023136"/>
    </source>
</evidence>
<dbReference type="RefSeq" id="WP_123898270.1">
    <property type="nucleotide sequence ID" value="NZ_RPFJ01000013.1"/>
</dbReference>
<comment type="caution">
    <text evidence="12">The sequence shown here is derived from an EMBL/GenBank/DDBJ whole genome shotgun (WGS) entry which is preliminary data.</text>
</comment>
<dbReference type="Pfam" id="PF00593">
    <property type="entry name" value="TonB_dep_Rec_b-barrel"/>
    <property type="match status" value="1"/>
</dbReference>
<dbReference type="AlphaFoldDB" id="A0A3N4NVD8"/>
<dbReference type="Proteomes" id="UP000270856">
    <property type="component" value="Unassembled WGS sequence"/>
</dbReference>
<evidence type="ECO:0000256" key="3">
    <source>
        <dbReference type="ARBA" id="ARBA00022452"/>
    </source>
</evidence>
<evidence type="ECO:0000259" key="11">
    <source>
        <dbReference type="Pfam" id="PF07715"/>
    </source>
</evidence>
<evidence type="ECO:0000256" key="8">
    <source>
        <dbReference type="PROSITE-ProRule" id="PRU01360"/>
    </source>
</evidence>
<dbReference type="InterPro" id="IPR036942">
    <property type="entry name" value="Beta-barrel_TonB_sf"/>
</dbReference>
<feature type="domain" description="TonB-dependent receptor plug" evidence="11">
    <location>
        <begin position="227"/>
        <end position="359"/>
    </location>
</feature>
<dbReference type="InterPro" id="IPR023997">
    <property type="entry name" value="TonB-dep_OMP_SusC/RagA_CS"/>
</dbReference>
<dbReference type="EMBL" id="RPFJ01000013">
    <property type="protein sequence ID" value="RPD96140.1"/>
    <property type="molecule type" value="Genomic_DNA"/>
</dbReference>
<dbReference type="FunFam" id="2.60.40.1120:FF:000003">
    <property type="entry name" value="Outer membrane protein Omp121"/>
    <property type="match status" value="1"/>
</dbReference>
<sequence length="1153" mass="127265">MKNKLTHVHFFPIGIGVRKKHIINLMKTFLLLFCTSVFSLSSGELISQNAKVVIDSDKTITVDEIFDIIKKQTKYTFVYRSDLFKNYPKVSVKKGRISANKLLQKGLSKGDFNFELSNNDTIIIKEKSTKPVFQQTLKGIVTDENNQPLPGATILIKGTNLGTSTNFDGKYNINLPSNAKTLVITFIGYKTAEIDINNRNIINVQLEPDTAALEEVVLVGYGEVKREAITGSVGTVDIKNITSQSPTVNLDYALQGQIAGVYVSSATGQPGAAARIRIRGTTSLFGSNQPLYVIDGIPVTIDSNIPVGGPEGNVLGNELSQDGISTPIGNINSNDIESISVLKDASAAAIYGSRAANGVIIINTKQGVYEGSPQFTASLSTSTQTAKTLDVLNAAEFKQVWTNAVNNGSSNDAYAQSVKDGSYFGNADTNWEEEISPSNPITTVFNLGVFGGSKKTRYNTSLGINTQDGVYENSGFDRYSYNLNIDTEVSKIIKFGSKLNVSFTDQKALDGGLTQLIYDFRPDVPVFDEDGNYSYSNQYSLENPVARSKASNKNKTLLLLGSFYTQIQLAKGLNIKSKFALNYNNGNQISFYPKFTFTGGWHRLYGDGDAYAQESRSRITNTLWENTLNYNGYIGEDHHIDGVLGVSFEKRKSSWVKAWGEGYFNNVLTNINSATVSTSGSSYEEGSGLESYFGRVNYDYKNKYLLTLSARLDGSSKFASNNQHAFFPAAAFAWRISNEKFLENNKIIDELKLRISIGKTGQQDFSSYAWRTLFQAYDYGNEPAIILSQLGNDNLKWETTNQFDLGIDFTILDQRLSGTLGYYTKNTIDNLFYVKLPGSTGYSTTIANIGNTENKGIELEMKGILIDKKDFNWTLGFNISKNKNTLTKINDDFKSDTGILTGFTGGGYLKEGSPIGLLYGYKAEGLFQTQAEIDALNSNSPTGYYQDDETSPGDIKFKDISGADGVPDGRITSLDQQIIGDTQADFFGGINNSFTYKGFTLSTFFTYSVGNDLYAFGKSRATNFYSTYFGENKDADVLNAWTPDNTSSSIPRMVYKDPNNNSRISSHYIYDASFLRLKTINLRYTFPKPLLEKIKYLKSASIFLSGQNLWTLTNYPGADPEASNLYNNDISSGRDNNRYPISKVFTAGIRVGF</sequence>
<dbReference type="Pfam" id="PF13715">
    <property type="entry name" value="CarbopepD_reg_2"/>
    <property type="match status" value="1"/>
</dbReference>
<evidence type="ECO:0000256" key="7">
    <source>
        <dbReference type="ARBA" id="ARBA00023237"/>
    </source>
</evidence>
<dbReference type="SUPFAM" id="SSF49464">
    <property type="entry name" value="Carboxypeptidase regulatory domain-like"/>
    <property type="match status" value="1"/>
</dbReference>
<reference evidence="12 13" key="1">
    <citation type="submission" date="2018-11" db="EMBL/GenBank/DDBJ databases">
        <title>Aureibaculum marinum gen. nov., sp. nov., a member of the family Flavobacteriaceae isolated from the Bohai Sea.</title>
        <authorList>
            <person name="Ji X."/>
        </authorList>
    </citation>
    <scope>NUCLEOTIDE SEQUENCE [LARGE SCALE GENOMIC DNA]</scope>
    <source>
        <strain evidence="12 13">BH-SD17</strain>
    </source>
</reference>
<protein>
    <submittedName>
        <fullName evidence="12">TonB-dependent receptor</fullName>
    </submittedName>
</protein>
<evidence type="ECO:0000256" key="1">
    <source>
        <dbReference type="ARBA" id="ARBA00004571"/>
    </source>
</evidence>
<dbReference type="InterPro" id="IPR008969">
    <property type="entry name" value="CarboxyPept-like_regulatory"/>
</dbReference>
<gene>
    <name evidence="12" type="ORF">EGM88_10650</name>
</gene>
<dbReference type="NCBIfam" id="TIGR04056">
    <property type="entry name" value="OMP_RagA_SusC"/>
    <property type="match status" value="1"/>
</dbReference>
<dbReference type="SUPFAM" id="SSF56935">
    <property type="entry name" value="Porins"/>
    <property type="match status" value="1"/>
</dbReference>